<dbReference type="InterPro" id="IPR001245">
    <property type="entry name" value="Ser-Thr/Tyr_kinase_cat_dom"/>
</dbReference>
<evidence type="ECO:0000313" key="3">
    <source>
        <dbReference type="EMBL" id="KAK8870967.1"/>
    </source>
</evidence>
<dbReference type="SMART" id="SM00671">
    <property type="entry name" value="SEL1"/>
    <property type="match status" value="7"/>
</dbReference>
<sequence>MNYDEYIIELDAYVTQKVLKEKDKHGFGQVEIVQKKHVYQSTDDPSEIPEDDVLDPELYIRFPLSLDQRSFISEVELFVHTECHPAIVHFEGFIFLPKRLAVTEFYPNGSLQKMFNEISEGIDHPEWDGTMKSKCVFGIASALTHLHNLFPGYSMKYLCPENIMFDSQNEPKLINYVYGKGDFPRSNAYIPPEIHADPKDVHRDEDVWAFGMILYEIITGHKPYDGDSEDEIKEKILGGILPELPPPSDETNNIVGIIQNCLEFNRLNRPLFYMILDHLSNLSAELFPGTDTTSYNIYRNFIKQKTVQNDKSMAYMQRSSKTGNHDILAITKDAKNGDPFSITSLGRMIQKGTNGYTKNEKEGYEYFMRAAQMDYPAALYNASICLRDGRGVKQDKAKAFSLMEKAAKLGDPLSFNEYGLMIQNGIGTKRDLNKAKEIFQEGANRKYGLCQLNLADILIDEGPENYDKALHLYQLSTMNSCEQALRHHSYFYLDPVGERKKYYDPEKGLSLLRRAASKNDGQALDDLGNAYFSGLHGIEKDFDQAARLFRRSKNKNCISGTLHYAHCCRQGHGVVKDLSLARSLYQYCTKYNSREALFFYARMLYNGEGGDKDIKTAANYFKSASDQGIKNAFYFYGKICILGEGGYKNISQGKAYMKKYLDLTKKNPGARFPDAEEIYNKEV</sequence>
<reference evidence="3 4" key="1">
    <citation type="submission" date="2024-04" db="EMBL/GenBank/DDBJ databases">
        <title>Tritrichomonas musculus Genome.</title>
        <authorList>
            <person name="Alves-Ferreira E."/>
            <person name="Grigg M."/>
            <person name="Lorenzi H."/>
            <person name="Galac M."/>
        </authorList>
    </citation>
    <scope>NUCLEOTIDE SEQUENCE [LARGE SCALE GENOMIC DNA]</scope>
    <source>
        <strain evidence="3 4">EAF2021</strain>
    </source>
</reference>
<protein>
    <recommendedName>
        <fullName evidence="2">Protein kinase domain-containing protein</fullName>
    </recommendedName>
</protein>
<dbReference type="SUPFAM" id="SSF56112">
    <property type="entry name" value="Protein kinase-like (PK-like)"/>
    <property type="match status" value="1"/>
</dbReference>
<comment type="similarity">
    <text evidence="1">Belongs to the sel-1 family.</text>
</comment>
<dbReference type="InterPro" id="IPR050767">
    <property type="entry name" value="Sel1_AlgK"/>
</dbReference>
<dbReference type="Pfam" id="PF08238">
    <property type="entry name" value="Sel1"/>
    <property type="match status" value="8"/>
</dbReference>
<dbReference type="InterPro" id="IPR000719">
    <property type="entry name" value="Prot_kinase_dom"/>
</dbReference>
<proteinExistence type="inferred from homology"/>
<dbReference type="Proteomes" id="UP001470230">
    <property type="component" value="Unassembled WGS sequence"/>
</dbReference>
<dbReference type="EMBL" id="JAPFFF010000014">
    <property type="protein sequence ID" value="KAK8870967.1"/>
    <property type="molecule type" value="Genomic_DNA"/>
</dbReference>
<comment type="caution">
    <text evidence="3">The sequence shown here is derived from an EMBL/GenBank/DDBJ whole genome shotgun (WGS) entry which is preliminary data.</text>
</comment>
<dbReference type="InterPro" id="IPR011009">
    <property type="entry name" value="Kinase-like_dom_sf"/>
</dbReference>
<organism evidence="3 4">
    <name type="scientific">Tritrichomonas musculus</name>
    <dbReference type="NCBI Taxonomy" id="1915356"/>
    <lineage>
        <taxon>Eukaryota</taxon>
        <taxon>Metamonada</taxon>
        <taxon>Parabasalia</taxon>
        <taxon>Tritrichomonadida</taxon>
        <taxon>Tritrichomonadidae</taxon>
        <taxon>Tritrichomonas</taxon>
    </lineage>
</organism>
<evidence type="ECO:0000313" key="4">
    <source>
        <dbReference type="Proteomes" id="UP001470230"/>
    </source>
</evidence>
<feature type="domain" description="Protein kinase" evidence="2">
    <location>
        <begin position="16"/>
        <end position="281"/>
    </location>
</feature>
<dbReference type="PROSITE" id="PS50011">
    <property type="entry name" value="PROTEIN_KINASE_DOM"/>
    <property type="match status" value="1"/>
</dbReference>
<dbReference type="InterPro" id="IPR006597">
    <property type="entry name" value="Sel1-like"/>
</dbReference>
<dbReference type="InterPro" id="IPR011990">
    <property type="entry name" value="TPR-like_helical_dom_sf"/>
</dbReference>
<evidence type="ECO:0000256" key="1">
    <source>
        <dbReference type="ARBA" id="ARBA00038101"/>
    </source>
</evidence>
<accession>A0ABR2J177</accession>
<dbReference type="SUPFAM" id="SSF81901">
    <property type="entry name" value="HCP-like"/>
    <property type="match status" value="2"/>
</dbReference>
<dbReference type="Gene3D" id="1.10.510.10">
    <property type="entry name" value="Transferase(Phosphotransferase) domain 1"/>
    <property type="match status" value="1"/>
</dbReference>
<evidence type="ECO:0000259" key="2">
    <source>
        <dbReference type="PROSITE" id="PS50011"/>
    </source>
</evidence>
<name>A0ABR2J177_9EUKA</name>
<gene>
    <name evidence="3" type="ORF">M9Y10_008880</name>
</gene>
<dbReference type="Pfam" id="PF07714">
    <property type="entry name" value="PK_Tyr_Ser-Thr"/>
    <property type="match status" value="1"/>
</dbReference>
<dbReference type="Gene3D" id="1.25.40.10">
    <property type="entry name" value="Tetratricopeptide repeat domain"/>
    <property type="match status" value="1"/>
</dbReference>
<keyword evidence="4" id="KW-1185">Reference proteome</keyword>
<dbReference type="PANTHER" id="PTHR11102">
    <property type="entry name" value="SEL-1-LIKE PROTEIN"/>
    <property type="match status" value="1"/>
</dbReference>
<dbReference type="PANTHER" id="PTHR11102:SF160">
    <property type="entry name" value="ERAD-ASSOCIATED E3 UBIQUITIN-PROTEIN LIGASE COMPONENT HRD3"/>
    <property type="match status" value="1"/>
</dbReference>